<accession>A0A139H290</accession>
<feature type="compositionally biased region" description="Basic residues" evidence="1">
    <location>
        <begin position="49"/>
        <end position="59"/>
    </location>
</feature>
<gene>
    <name evidence="2" type="ORF">AC578_11135</name>
</gene>
<evidence type="ECO:0000313" key="3">
    <source>
        <dbReference type="Proteomes" id="UP000070133"/>
    </source>
</evidence>
<feature type="compositionally biased region" description="Basic and acidic residues" evidence="1">
    <location>
        <begin position="106"/>
        <end position="120"/>
    </location>
</feature>
<name>A0A139H290_9PEZI</name>
<evidence type="ECO:0000256" key="1">
    <source>
        <dbReference type="SAM" id="MobiDB-lite"/>
    </source>
</evidence>
<dbReference type="Proteomes" id="UP000070133">
    <property type="component" value="Unassembled WGS sequence"/>
</dbReference>
<feature type="region of interest" description="Disordered" evidence="1">
    <location>
        <begin position="190"/>
        <end position="257"/>
    </location>
</feature>
<feature type="compositionally biased region" description="Basic and acidic residues" evidence="1">
    <location>
        <begin position="190"/>
        <end position="199"/>
    </location>
</feature>
<keyword evidence="3" id="KW-1185">Reference proteome</keyword>
<dbReference type="AlphaFoldDB" id="A0A139H290"/>
<comment type="caution">
    <text evidence="2">The sequence shown here is derived from an EMBL/GenBank/DDBJ whole genome shotgun (WGS) entry which is preliminary data.</text>
</comment>
<dbReference type="OrthoDB" id="10487260at2759"/>
<feature type="compositionally biased region" description="Basic and acidic residues" evidence="1">
    <location>
        <begin position="78"/>
        <end position="97"/>
    </location>
</feature>
<reference evidence="2 3" key="1">
    <citation type="submission" date="2015-07" db="EMBL/GenBank/DDBJ databases">
        <title>Comparative genomics of the Sigatoka disease complex on banana suggests a link between parallel evolutionary changes in Pseudocercospora fijiensis and Pseudocercospora eumusae and increased virulence on the banana host.</title>
        <authorList>
            <person name="Chang T.-C."/>
            <person name="Salvucci A."/>
            <person name="Crous P.W."/>
            <person name="Stergiopoulos I."/>
        </authorList>
    </citation>
    <scope>NUCLEOTIDE SEQUENCE [LARGE SCALE GENOMIC DNA]</scope>
    <source>
        <strain evidence="2 3">CBS 114824</strain>
    </source>
</reference>
<protein>
    <submittedName>
        <fullName evidence="2">Uncharacterized protein</fullName>
    </submittedName>
</protein>
<dbReference type="EMBL" id="LFZN01000170">
    <property type="protein sequence ID" value="KXS96595.1"/>
    <property type="molecule type" value="Genomic_DNA"/>
</dbReference>
<proteinExistence type="predicted"/>
<organism evidence="2 3">
    <name type="scientific">Pseudocercospora eumusae</name>
    <dbReference type="NCBI Taxonomy" id="321146"/>
    <lineage>
        <taxon>Eukaryota</taxon>
        <taxon>Fungi</taxon>
        <taxon>Dikarya</taxon>
        <taxon>Ascomycota</taxon>
        <taxon>Pezizomycotina</taxon>
        <taxon>Dothideomycetes</taxon>
        <taxon>Dothideomycetidae</taxon>
        <taxon>Mycosphaerellales</taxon>
        <taxon>Mycosphaerellaceae</taxon>
        <taxon>Pseudocercospora</taxon>
    </lineage>
</organism>
<feature type="region of interest" description="Disordered" evidence="1">
    <location>
        <begin position="43"/>
        <end position="120"/>
    </location>
</feature>
<evidence type="ECO:0000313" key="2">
    <source>
        <dbReference type="EMBL" id="KXS96595.1"/>
    </source>
</evidence>
<sequence length="257" mass="30058">MLPFGFIPATPVVVVGGRKRLRDIEQVQRGRVVGQVEGYAAAMRDMNRGRSRSRSRGRGLPRITYSSPTRTRHRHSSNYKDIRSSSRHDDRKPKTSDTKTPVTQDAYDKYKQHKAKHEEYRDRLQAGFEGYKKAGYETDKDKDKKPASSTYDRASRYRELEEELRYKDAEVNKYRIEKDEWRREQAVQRRREEQWRRQQELGARAGGNFDPSRAAPRDEVAYINEGSYDDRQPFYPPNHAGGEQRGRVRFQGHGGGY</sequence>